<proteinExistence type="predicted"/>
<keyword evidence="1" id="KW-1185">Reference proteome</keyword>
<accession>A0A915E951</accession>
<evidence type="ECO:0000313" key="2">
    <source>
        <dbReference type="WBParaSite" id="jg4171"/>
    </source>
</evidence>
<protein>
    <submittedName>
        <fullName evidence="2">Uncharacterized protein</fullName>
    </submittedName>
</protein>
<dbReference type="Proteomes" id="UP000887574">
    <property type="component" value="Unplaced"/>
</dbReference>
<organism evidence="1 2">
    <name type="scientific">Ditylenchus dipsaci</name>
    <dbReference type="NCBI Taxonomy" id="166011"/>
    <lineage>
        <taxon>Eukaryota</taxon>
        <taxon>Metazoa</taxon>
        <taxon>Ecdysozoa</taxon>
        <taxon>Nematoda</taxon>
        <taxon>Chromadorea</taxon>
        <taxon>Rhabditida</taxon>
        <taxon>Tylenchina</taxon>
        <taxon>Tylenchomorpha</taxon>
        <taxon>Sphaerularioidea</taxon>
        <taxon>Anguinidae</taxon>
        <taxon>Anguininae</taxon>
        <taxon>Ditylenchus</taxon>
    </lineage>
</organism>
<name>A0A915E951_9BILA</name>
<dbReference type="AlphaFoldDB" id="A0A915E951"/>
<evidence type="ECO:0000313" key="1">
    <source>
        <dbReference type="Proteomes" id="UP000887574"/>
    </source>
</evidence>
<sequence length="166" mass="18151">MLRPSYAKTGVHVANLDRGFIGYELPSRVIQTGIQLTVPIAADETVAVVFFQDAKQQTTDCYHTPSDNVRVRSQGVVEVPIAVFNFQWGEPATQPSLNQGNIAMVVGESKSLSVKVVNCSDSEVVLRAGHPLACSQNVHTKNTISNSSNRHAVSIQMFSFSTHLYF</sequence>
<reference evidence="2" key="1">
    <citation type="submission" date="2022-11" db="UniProtKB">
        <authorList>
            <consortium name="WormBaseParasite"/>
        </authorList>
    </citation>
    <scope>IDENTIFICATION</scope>
</reference>
<dbReference type="WBParaSite" id="jg4171">
    <property type="protein sequence ID" value="jg4171"/>
    <property type="gene ID" value="jg4171"/>
</dbReference>